<evidence type="ECO:0000256" key="1">
    <source>
        <dbReference type="SAM" id="MobiDB-lite"/>
    </source>
</evidence>
<proteinExistence type="predicted"/>
<feature type="compositionally biased region" description="Basic residues" evidence="1">
    <location>
        <begin position="108"/>
        <end position="126"/>
    </location>
</feature>
<feature type="region of interest" description="Disordered" evidence="1">
    <location>
        <begin position="104"/>
        <end position="126"/>
    </location>
</feature>
<sequence length="126" mass="15220">MERTKRDGKSERREWKKEKGKYEEERNRRKEWENMRGKVEITKGNGKAKEKNFKSSAKNFVLMLQYWCVRSTSCGVSSIFDEENALKRDNFTYNCVRTNKRGRENMRGKGKWLKKREKGRRKGKIF</sequence>
<protein>
    <submittedName>
        <fullName evidence="2">Uncharacterized protein</fullName>
    </submittedName>
</protein>
<name>A0A8H3MIG1_9GLOM</name>
<evidence type="ECO:0000313" key="2">
    <source>
        <dbReference type="EMBL" id="GET03364.1"/>
    </source>
</evidence>
<feature type="region of interest" description="Disordered" evidence="1">
    <location>
        <begin position="1"/>
        <end position="21"/>
    </location>
</feature>
<comment type="caution">
    <text evidence="2">The sequence shown here is derived from an EMBL/GenBank/DDBJ whole genome shotgun (WGS) entry which is preliminary data.</text>
</comment>
<reference evidence="2" key="1">
    <citation type="submission" date="2019-10" db="EMBL/GenBank/DDBJ databases">
        <title>Conservation and host-specific expression of non-tandemly repeated heterogenous ribosome RNA gene in arbuscular mycorrhizal fungi.</title>
        <authorList>
            <person name="Maeda T."/>
            <person name="Kobayashi Y."/>
            <person name="Nakagawa T."/>
            <person name="Ezawa T."/>
            <person name="Yamaguchi K."/>
            <person name="Bino T."/>
            <person name="Nishimoto Y."/>
            <person name="Shigenobu S."/>
            <person name="Kawaguchi M."/>
        </authorList>
    </citation>
    <scope>NUCLEOTIDE SEQUENCE</scope>
    <source>
        <strain evidence="2">HR1</strain>
    </source>
</reference>
<dbReference type="Proteomes" id="UP000615446">
    <property type="component" value="Unassembled WGS sequence"/>
</dbReference>
<gene>
    <name evidence="2" type="ORF">RCL2_002970500</name>
</gene>
<dbReference type="EMBL" id="BLAL01000321">
    <property type="protein sequence ID" value="GET03364.1"/>
    <property type="molecule type" value="Genomic_DNA"/>
</dbReference>
<evidence type="ECO:0000313" key="3">
    <source>
        <dbReference type="Proteomes" id="UP000615446"/>
    </source>
</evidence>
<dbReference type="AlphaFoldDB" id="A0A8H3MIG1"/>
<accession>A0A8H3MIG1</accession>
<organism evidence="2 3">
    <name type="scientific">Rhizophagus clarus</name>
    <dbReference type="NCBI Taxonomy" id="94130"/>
    <lineage>
        <taxon>Eukaryota</taxon>
        <taxon>Fungi</taxon>
        <taxon>Fungi incertae sedis</taxon>
        <taxon>Mucoromycota</taxon>
        <taxon>Glomeromycotina</taxon>
        <taxon>Glomeromycetes</taxon>
        <taxon>Glomerales</taxon>
        <taxon>Glomeraceae</taxon>
        <taxon>Rhizophagus</taxon>
    </lineage>
</organism>